<reference evidence="6 7" key="1">
    <citation type="journal article" date="2013" name="Curr. Biol.">
        <title>The Genome of the Foraminiferan Reticulomyxa filosa.</title>
        <authorList>
            <person name="Glockner G."/>
            <person name="Hulsmann N."/>
            <person name="Schleicher M."/>
            <person name="Noegel A.A."/>
            <person name="Eichinger L."/>
            <person name="Gallinger C."/>
            <person name="Pawlowski J."/>
            <person name="Sierra R."/>
            <person name="Euteneuer U."/>
            <person name="Pillet L."/>
            <person name="Moustafa A."/>
            <person name="Platzer M."/>
            <person name="Groth M."/>
            <person name="Szafranski K."/>
            <person name="Schliwa M."/>
        </authorList>
    </citation>
    <scope>NUCLEOTIDE SEQUENCE [LARGE SCALE GENOMIC DNA]</scope>
</reference>
<dbReference type="InterPro" id="IPR000185">
    <property type="entry name" value="SecA"/>
</dbReference>
<dbReference type="EMBL" id="ASPP01005526">
    <property type="protein sequence ID" value="ETO30348.1"/>
    <property type="molecule type" value="Genomic_DNA"/>
</dbReference>
<feature type="domain" description="Helicase C-terminal" evidence="4">
    <location>
        <begin position="721"/>
        <end position="894"/>
    </location>
</feature>
<dbReference type="GO" id="GO:0006886">
    <property type="term" value="P:intracellular protein transport"/>
    <property type="evidence" value="ECO:0007669"/>
    <property type="project" value="InterPro"/>
</dbReference>
<keyword evidence="1" id="KW-0963">Cytoplasm</keyword>
<keyword evidence="2" id="KW-0653">Protein transport</keyword>
<dbReference type="InterPro" id="IPR027417">
    <property type="entry name" value="P-loop_NTPase"/>
</dbReference>
<feature type="domain" description="SecA family profile" evidence="5">
    <location>
        <begin position="272"/>
        <end position="896"/>
    </location>
</feature>
<dbReference type="GO" id="GO:0017038">
    <property type="term" value="P:protein import"/>
    <property type="evidence" value="ECO:0007669"/>
    <property type="project" value="InterPro"/>
</dbReference>
<dbReference type="Pfam" id="PF07517">
    <property type="entry name" value="SecA_DEAD"/>
    <property type="match status" value="1"/>
</dbReference>
<gene>
    <name evidence="6" type="ORF">RFI_06774</name>
</gene>
<evidence type="ECO:0000259" key="5">
    <source>
        <dbReference type="PROSITE" id="PS51196"/>
    </source>
</evidence>
<evidence type="ECO:0000256" key="2">
    <source>
        <dbReference type="ARBA" id="ARBA00022927"/>
    </source>
</evidence>
<feature type="non-terminal residue" evidence="6">
    <location>
        <position position="1002"/>
    </location>
</feature>
<dbReference type="SUPFAM" id="SSF52540">
    <property type="entry name" value="P-loop containing nucleoside triphosphate hydrolases"/>
    <property type="match status" value="2"/>
</dbReference>
<protein>
    <submittedName>
        <fullName evidence="6">Uncharacterized protein</fullName>
    </submittedName>
</protein>
<evidence type="ECO:0000256" key="1">
    <source>
        <dbReference type="ARBA" id="ARBA00022490"/>
    </source>
</evidence>
<dbReference type="GO" id="GO:0006605">
    <property type="term" value="P:protein targeting"/>
    <property type="evidence" value="ECO:0007669"/>
    <property type="project" value="InterPro"/>
</dbReference>
<evidence type="ECO:0000259" key="4">
    <source>
        <dbReference type="PROSITE" id="PS51194"/>
    </source>
</evidence>
<dbReference type="AlphaFoldDB" id="X6NWU8"/>
<keyword evidence="7" id="KW-1185">Reference proteome</keyword>
<evidence type="ECO:0000256" key="3">
    <source>
        <dbReference type="ARBA" id="ARBA00023010"/>
    </source>
</evidence>
<keyword evidence="3" id="KW-0811">Translocation</keyword>
<dbReference type="InterPro" id="IPR011115">
    <property type="entry name" value="SecA_DEAD"/>
</dbReference>
<dbReference type="Gene3D" id="3.40.50.300">
    <property type="entry name" value="P-loop containing nucleotide triphosphate hydrolases"/>
    <property type="match status" value="2"/>
</dbReference>
<dbReference type="GO" id="GO:0016020">
    <property type="term" value="C:membrane"/>
    <property type="evidence" value="ECO:0007669"/>
    <property type="project" value="InterPro"/>
</dbReference>
<name>X6NWU8_RETFI</name>
<proteinExistence type="predicted"/>
<keyword evidence="2" id="KW-0813">Transport</keyword>
<dbReference type="InterPro" id="IPR014018">
    <property type="entry name" value="SecA_motor_DEAD"/>
</dbReference>
<dbReference type="InterPro" id="IPR001650">
    <property type="entry name" value="Helicase_C-like"/>
</dbReference>
<dbReference type="Proteomes" id="UP000023152">
    <property type="component" value="Unassembled WGS sequence"/>
</dbReference>
<dbReference type="OrthoDB" id="7614088at2759"/>
<organism evidence="6 7">
    <name type="scientific">Reticulomyxa filosa</name>
    <dbReference type="NCBI Taxonomy" id="46433"/>
    <lineage>
        <taxon>Eukaryota</taxon>
        <taxon>Sar</taxon>
        <taxon>Rhizaria</taxon>
        <taxon>Retaria</taxon>
        <taxon>Foraminifera</taxon>
        <taxon>Monothalamids</taxon>
        <taxon>Reticulomyxidae</taxon>
        <taxon>Reticulomyxa</taxon>
    </lineage>
</organism>
<dbReference type="PANTHER" id="PTHR30612">
    <property type="entry name" value="SECA INNER MEMBRANE COMPONENT OF SEC PROTEIN SECRETION SYSTEM"/>
    <property type="match status" value="1"/>
</dbReference>
<sequence>MKEVGDKTPFLQKIMSFRQKKGYWDSPENKTTSDLWTYSEAKLVLNNNLEKMVRETTDKGLFNETTIKGSDTERDKFFQDMKDKLEFMQKMSQCKTHVTSVDKLEECSKQLKKDIQDIAKKMEKNSNWSSSDCSYLSQCYRCFLAMKKHAVFPDLAKSQVEIINSIVKTRVTQLEKEAMDNLYPNILIPRLVEMKTISVHLFKFKHSINKLIDTLVIAYKKKSNGGVDIAALATQLEEESTGVGKMIVAEHSVFKGFSVALFNQKTLAHGIDYVLEKIEAKGDPIDTSKLKKMYDEFNTKYRKLVQDNLAKIKNDSKQLSVFANNARMCARGIKQIQDNEKWDASVRDSIPEMMANIFALWTLQHVQYYHDAQGVEGQNDYLVQPHPAQVISIFRMLGVEEKKTGLTNHLIQIGTGEGKSVTLAVTCCMLALFGFDVSCASYSEYLSNRDFKSFEQLFNILGVIDHIHYGTFNKICERIINEGGDVRKLVENLILPDNEKKSNELERIIRSKILLIDEVDVFFNKDFYGSCYSPAATLRHDAITKLIDFIWKNKNSFLKLKDVKQSNEYKACCNVLKEWDSLLDEAIKDMLSDVQNFLSHGYQVSNDKIGYKEQDSISYNIRYGYKTLFAYYHENAQNKISAESLKNNIFLSFQIGNFSYANVPKSFYRIMGVSGTLKTLSKSEQEVVEQDYHVSKHTYMPSLFGDNFLVFAQQKDVSIVRESNYFIMLKEEIDTRLVGKIQETKRAVLVFFETKKQLMELYESSNFSPIKDDAIVMTEEISPDAKESFIKRATSSGQVGLFTKAFGRGTDFYCRDQIVAANGGPHVIQTFLSEELSEEVQIKGRTARQGKPGSYSLMLCDKSLEKFSITQQDIENARNLGNFYSMLDAKRNEFFKAQYAENKKFVEYASKEHELGEKLITAVKKNDVNTVKKISPNSFEMQFVVYRNYNAPEDMILQCSTWESKPENLRNFMECIEADYGWGNEAIEIGLAHVNRENKKEA</sequence>
<dbReference type="PANTHER" id="PTHR30612:SF0">
    <property type="entry name" value="CHLOROPLAST PROTEIN-TRANSPORTING ATPASE"/>
    <property type="match status" value="1"/>
</dbReference>
<dbReference type="GO" id="GO:0005524">
    <property type="term" value="F:ATP binding"/>
    <property type="evidence" value="ECO:0007669"/>
    <property type="project" value="InterPro"/>
</dbReference>
<dbReference type="PROSITE" id="PS51194">
    <property type="entry name" value="HELICASE_CTER"/>
    <property type="match status" value="1"/>
</dbReference>
<dbReference type="PROSITE" id="PS51196">
    <property type="entry name" value="SECA_MOTOR_DEAD"/>
    <property type="match status" value="1"/>
</dbReference>
<evidence type="ECO:0000313" key="7">
    <source>
        <dbReference type="Proteomes" id="UP000023152"/>
    </source>
</evidence>
<evidence type="ECO:0000313" key="6">
    <source>
        <dbReference type="EMBL" id="ETO30348.1"/>
    </source>
</evidence>
<comment type="caution">
    <text evidence="6">The sequence shown here is derived from an EMBL/GenBank/DDBJ whole genome shotgun (WGS) entry which is preliminary data.</text>
</comment>
<accession>X6NWU8</accession>